<protein>
    <submittedName>
        <fullName evidence="1">Uncharacterized protein</fullName>
    </submittedName>
</protein>
<proteinExistence type="predicted"/>
<reference evidence="2" key="1">
    <citation type="submission" date="2021-07" db="EMBL/GenBank/DDBJ databases">
        <title>Complete genome sequencing of a Clostridium isolate.</title>
        <authorList>
            <person name="Ueki A."/>
            <person name="Tonouchi A."/>
        </authorList>
    </citation>
    <scope>NUCLEOTIDE SEQUENCE [LARGE SCALE GENOMIC DNA]</scope>
    <source>
        <strain evidence="2">C5S11</strain>
    </source>
</reference>
<organism evidence="1 2">
    <name type="scientific">Clostridium gelidum</name>
    <dbReference type="NCBI Taxonomy" id="704125"/>
    <lineage>
        <taxon>Bacteria</taxon>
        <taxon>Bacillati</taxon>
        <taxon>Bacillota</taxon>
        <taxon>Clostridia</taxon>
        <taxon>Eubacteriales</taxon>
        <taxon>Clostridiaceae</taxon>
        <taxon>Clostridium</taxon>
    </lineage>
</organism>
<keyword evidence="2" id="KW-1185">Reference proteome</keyword>
<dbReference type="Proteomes" id="UP000824633">
    <property type="component" value="Chromosome"/>
</dbReference>
<evidence type="ECO:0000313" key="1">
    <source>
        <dbReference type="EMBL" id="BCZ49256.1"/>
    </source>
</evidence>
<accession>A0ABM7TBE7</accession>
<evidence type="ECO:0000313" key="2">
    <source>
        <dbReference type="Proteomes" id="UP000824633"/>
    </source>
</evidence>
<dbReference type="RefSeq" id="WP_224035453.1">
    <property type="nucleotide sequence ID" value="NZ_AP024849.1"/>
</dbReference>
<gene>
    <name evidence="1" type="ORF">psyc5s11_53230</name>
</gene>
<dbReference type="EMBL" id="AP024849">
    <property type="protein sequence ID" value="BCZ49256.1"/>
    <property type="molecule type" value="Genomic_DNA"/>
</dbReference>
<name>A0ABM7TBE7_9CLOT</name>
<sequence length="365" mass="43887">MKFTSEIRYIDIKNIKKLDDKMKSNDGEKSIKNIISLMKLSHLKELTKIFEIHVGGKRKEDFVEIISFYIKNNISVIIGDFITYEEYDFIKEICDNNYTISLNRNYNIKEDVKKSLEYLGIIYSYYDFNEKKISMPFEIRETIKSKISKIEVIEHSKENQELIELFRALLDIYGVIPQDVLLDYIVQDFRMEYEVHEAIKTLWRYNNRYNLYYSDYKLNYCNINIIDIKSLNEKLSTKSDINYKYYDKSQIKNRSNRNLHYIEKEIYVVLKRHFKSSEVTLKHLDYIRTMIKNDISSRDISKYIMNETKRMGEQGRIIIEGLVDMARIYYPLWTLKGHSLNDLKSSCKLMQVKDLRKYKKVKINL</sequence>